<dbReference type="AlphaFoldDB" id="A0AAD6MT50"/>
<dbReference type="Gene3D" id="2.60.120.330">
    <property type="entry name" value="B-lactam Antibiotic, Isopenicillin N Synthase, Chain"/>
    <property type="match status" value="1"/>
</dbReference>
<dbReference type="InterPro" id="IPR005123">
    <property type="entry name" value="Oxoglu/Fe-dep_dioxygenase_dom"/>
</dbReference>
<name>A0AAD6MT50_9EURO</name>
<dbReference type="InterPro" id="IPR027443">
    <property type="entry name" value="IPNS-like_sf"/>
</dbReference>
<dbReference type="Pfam" id="PF03171">
    <property type="entry name" value="2OG-FeII_Oxy"/>
    <property type="match status" value="1"/>
</dbReference>
<proteinExistence type="inferred from homology"/>
<reference evidence="6" key="2">
    <citation type="submission" date="2023-01" db="EMBL/GenBank/DDBJ databases">
        <authorList>
            <person name="Petersen C."/>
        </authorList>
    </citation>
    <scope>NUCLEOTIDE SEQUENCE</scope>
    <source>
        <strain evidence="6">IBT 17514</strain>
    </source>
</reference>
<evidence type="ECO:0000256" key="4">
    <source>
        <dbReference type="RuleBase" id="RU003682"/>
    </source>
</evidence>
<keyword evidence="7" id="KW-1185">Reference proteome</keyword>
<dbReference type="GO" id="GO:0016491">
    <property type="term" value="F:oxidoreductase activity"/>
    <property type="evidence" value="ECO:0007669"/>
    <property type="project" value="UniProtKB-KW"/>
</dbReference>
<dbReference type="PANTHER" id="PTHR47991">
    <property type="entry name" value="OXOGLUTARATE/IRON-DEPENDENT DIOXYGENASE"/>
    <property type="match status" value="1"/>
</dbReference>
<dbReference type="InterPro" id="IPR026992">
    <property type="entry name" value="DIOX_N"/>
</dbReference>
<sequence length="346" mass="38569">MSTSFSSIPIVDFARLQNPETKEAELAVLQDAIFHVGFLYLVNTGLESLISDTHAKLPDVFAILTEDKEKVDMLNSPAFLGYTSLGRETTAKITDLREQFDFGSEVEDFKEGDPFWQKLEGPSQFPNESIKELVRRYMGSMEKLGKAFVGFAAESISLPRDTFDQFVGKMSRLKLVKYPISPAGSQGVGPHKDSISLFTYLAQDNVGGLQVLNKSGEWIDAPPIEGSLVINIAQGFEAITGGVCSGTTHRVIAPTSRTRYSIPYFQAVRLDLRLDELKQSAASIVDQIPVTDDKKKGLVDVPSELLSPLYESFGEAQLRNRIFSHPDVGEKWYPNEYQRYLKQLLK</sequence>
<dbReference type="Proteomes" id="UP001215712">
    <property type="component" value="Unassembled WGS sequence"/>
</dbReference>
<keyword evidence="3 4" id="KW-0408">Iron</keyword>
<comment type="caution">
    <text evidence="6">The sequence shown here is derived from an EMBL/GenBank/DDBJ whole genome shotgun (WGS) entry which is preliminary data.</text>
</comment>
<feature type="domain" description="Fe2OG dioxygenase" evidence="5">
    <location>
        <begin position="168"/>
        <end position="268"/>
    </location>
</feature>
<dbReference type="InterPro" id="IPR044861">
    <property type="entry name" value="IPNS-like_FE2OG_OXY"/>
</dbReference>
<dbReference type="EMBL" id="JAQJAN010000013">
    <property type="protein sequence ID" value="KAJ5712711.1"/>
    <property type="molecule type" value="Genomic_DNA"/>
</dbReference>
<accession>A0AAD6MT50</accession>
<reference evidence="6" key="1">
    <citation type="journal article" date="2023" name="IMA Fungus">
        <title>Comparative genomic study of the Penicillium genus elucidates a diverse pangenome and 15 lateral gene transfer events.</title>
        <authorList>
            <person name="Petersen C."/>
            <person name="Sorensen T."/>
            <person name="Nielsen M.R."/>
            <person name="Sondergaard T.E."/>
            <person name="Sorensen J.L."/>
            <person name="Fitzpatrick D.A."/>
            <person name="Frisvad J.C."/>
            <person name="Nielsen K.L."/>
        </authorList>
    </citation>
    <scope>NUCLEOTIDE SEQUENCE</scope>
    <source>
        <strain evidence="6">IBT 17514</strain>
    </source>
</reference>
<dbReference type="SUPFAM" id="SSF51197">
    <property type="entry name" value="Clavaminate synthase-like"/>
    <property type="match status" value="1"/>
</dbReference>
<dbReference type="Pfam" id="PF14226">
    <property type="entry name" value="DIOX_N"/>
    <property type="match status" value="1"/>
</dbReference>
<gene>
    <name evidence="6" type="ORF">N7493_009179</name>
</gene>
<organism evidence="6 7">
    <name type="scientific">Penicillium malachiteum</name>
    <dbReference type="NCBI Taxonomy" id="1324776"/>
    <lineage>
        <taxon>Eukaryota</taxon>
        <taxon>Fungi</taxon>
        <taxon>Dikarya</taxon>
        <taxon>Ascomycota</taxon>
        <taxon>Pezizomycotina</taxon>
        <taxon>Eurotiomycetes</taxon>
        <taxon>Eurotiomycetidae</taxon>
        <taxon>Eurotiales</taxon>
        <taxon>Aspergillaceae</taxon>
        <taxon>Penicillium</taxon>
    </lineage>
</organism>
<dbReference type="GO" id="GO:0046872">
    <property type="term" value="F:metal ion binding"/>
    <property type="evidence" value="ECO:0007669"/>
    <property type="project" value="UniProtKB-KW"/>
</dbReference>
<dbReference type="PROSITE" id="PS51471">
    <property type="entry name" value="FE2OG_OXY"/>
    <property type="match status" value="1"/>
</dbReference>
<evidence type="ECO:0000256" key="1">
    <source>
        <dbReference type="ARBA" id="ARBA00008056"/>
    </source>
</evidence>
<evidence type="ECO:0000313" key="6">
    <source>
        <dbReference type="EMBL" id="KAJ5712711.1"/>
    </source>
</evidence>
<dbReference type="GO" id="GO:0044283">
    <property type="term" value="P:small molecule biosynthetic process"/>
    <property type="evidence" value="ECO:0007669"/>
    <property type="project" value="UniProtKB-ARBA"/>
</dbReference>
<keyword evidence="4" id="KW-0560">Oxidoreductase</keyword>
<evidence type="ECO:0000259" key="5">
    <source>
        <dbReference type="PROSITE" id="PS51471"/>
    </source>
</evidence>
<evidence type="ECO:0000256" key="2">
    <source>
        <dbReference type="ARBA" id="ARBA00022723"/>
    </source>
</evidence>
<keyword evidence="2 4" id="KW-0479">Metal-binding</keyword>
<comment type="similarity">
    <text evidence="1 4">Belongs to the iron/ascorbate-dependent oxidoreductase family.</text>
</comment>
<evidence type="ECO:0000313" key="7">
    <source>
        <dbReference type="Proteomes" id="UP001215712"/>
    </source>
</evidence>
<evidence type="ECO:0000256" key="3">
    <source>
        <dbReference type="ARBA" id="ARBA00023004"/>
    </source>
</evidence>
<protein>
    <recommendedName>
        <fullName evidence="5">Fe2OG dioxygenase domain-containing protein</fullName>
    </recommendedName>
</protein>
<dbReference type="InterPro" id="IPR050295">
    <property type="entry name" value="Plant_2OG-oxidoreductases"/>
</dbReference>